<dbReference type="Pfam" id="PF02886">
    <property type="entry name" value="LBP_BPI_CETP_C"/>
    <property type="match status" value="1"/>
</dbReference>
<evidence type="ECO:0000256" key="2">
    <source>
        <dbReference type="ARBA" id="ARBA00023157"/>
    </source>
</evidence>
<dbReference type="Gene3D" id="3.15.10.10">
    <property type="entry name" value="Bactericidal permeability-increasing protein, domain 1"/>
    <property type="match status" value="1"/>
</dbReference>
<dbReference type="eggNOG" id="KOG4160">
    <property type="taxonomic scope" value="Eukaryota"/>
</dbReference>
<feature type="chain" id="PRO_5005537110" description="Lipid-binding serum glycoprotein C-terminal domain-containing protein" evidence="3">
    <location>
        <begin position="21"/>
        <end position="510"/>
    </location>
</feature>
<dbReference type="OMA" id="EGRWYYN"/>
<evidence type="ECO:0000313" key="7">
    <source>
        <dbReference type="Proteomes" id="UP000054408"/>
    </source>
</evidence>
<keyword evidence="2" id="KW-1015">Disulfide bond</keyword>
<dbReference type="GO" id="GO:0008289">
    <property type="term" value="F:lipid binding"/>
    <property type="evidence" value="ECO:0007669"/>
    <property type="project" value="InterPro"/>
</dbReference>
<feature type="domain" description="Lipid-binding serum glycoprotein C-terminal" evidence="5">
    <location>
        <begin position="277"/>
        <end position="496"/>
    </location>
</feature>
<keyword evidence="7" id="KW-1185">Reference proteome</keyword>
<gene>
    <name evidence="6" type="ORF">AMSG_02724</name>
</gene>
<feature type="domain" description="Lipid-binding serum glycoprotein N-terminal" evidence="4">
    <location>
        <begin position="32"/>
        <end position="260"/>
    </location>
</feature>
<dbReference type="AlphaFoldDB" id="A0A0L0D239"/>
<accession>A0A0L0D239</accession>
<dbReference type="InterPro" id="IPR017942">
    <property type="entry name" value="Lipid-bd_serum_glycop_N"/>
</dbReference>
<dbReference type="InterPro" id="IPR017943">
    <property type="entry name" value="Bactericidal_perm-incr_a/b_dom"/>
</dbReference>
<dbReference type="PANTHER" id="PTHR10504">
    <property type="entry name" value="BACTERICIDAL PERMEABILITY-INCREASING BPI PROTEIN-RELATED"/>
    <property type="match status" value="1"/>
</dbReference>
<evidence type="ECO:0000256" key="1">
    <source>
        <dbReference type="ARBA" id="ARBA00007292"/>
    </source>
</evidence>
<evidence type="ECO:0000256" key="3">
    <source>
        <dbReference type="SAM" id="SignalP"/>
    </source>
</evidence>
<feature type="signal peptide" evidence="3">
    <location>
        <begin position="1"/>
        <end position="20"/>
    </location>
</feature>
<dbReference type="OrthoDB" id="10255543at2759"/>
<dbReference type="GeneID" id="25562377"/>
<dbReference type="SMART" id="SM00328">
    <property type="entry name" value="BPI1"/>
    <property type="match status" value="1"/>
</dbReference>
<name>A0A0L0D239_THETB</name>
<comment type="similarity">
    <text evidence="1">Belongs to the BPI/LBP/Plunc superfamily. BPI/LBP family.</text>
</comment>
<sequence>MHFFLSLLVVATTMAVAVSAAGPRAYVETAYSHTLTTALRDASLDVFHDKFSSVALPDVAGRASAFIGSVDYALRSLLLQSVALNNAQLVFLPPSRIVVKSVDLAAAASFHWSYREVAWPHASDGGSGTARVSRTSVELTIELSKAEDGRPTVAVADANVVVGELDISLSGGASWLYKFVLGAFKAHAVDSLQSALRDAVVDAFTEQASAFVAALPLRLDLGAKTGLPVGTVDLSLVAAPVVDDAFVRSSHLGRIVDPADPAHAYEPTVEVGPLPALDSGRDVQMAVSAGLLNSDFSYMYATKALNTQLVALPASSPIQLLVSNFRQMVPALAKYFKDSQQMLAVVTLDAPPNITLSASRGVLLEAHASIAFSVYPDGIVVTDPATAPAAAFAYELGAVFKASASFALAPASAPPSHTLLVGSVAGLDVDLSARRSAIGPVDATTTSQFANFALHRVLVPQLNGYLSTGYPLPLAAGIDLVDPELTTLDGAFLINSGVKISAALLESLLE</sequence>
<keyword evidence="3" id="KW-0732">Signal</keyword>
<dbReference type="Proteomes" id="UP000054408">
    <property type="component" value="Unassembled WGS sequence"/>
</dbReference>
<evidence type="ECO:0000313" key="6">
    <source>
        <dbReference type="EMBL" id="KNC46271.1"/>
    </source>
</evidence>
<reference evidence="6 7" key="1">
    <citation type="submission" date="2010-05" db="EMBL/GenBank/DDBJ databases">
        <title>The Genome Sequence of Thecamonas trahens ATCC 50062.</title>
        <authorList>
            <consortium name="The Broad Institute Genome Sequencing Platform"/>
            <person name="Russ C."/>
            <person name="Cuomo C."/>
            <person name="Shea T."/>
            <person name="Young S.K."/>
            <person name="Zeng Q."/>
            <person name="Koehrsen M."/>
            <person name="Haas B."/>
            <person name="Borodovsky M."/>
            <person name="Guigo R."/>
            <person name="Alvarado L."/>
            <person name="Berlin A."/>
            <person name="Bochicchio J."/>
            <person name="Borenstein D."/>
            <person name="Chapman S."/>
            <person name="Chen Z."/>
            <person name="Freedman E."/>
            <person name="Gellesch M."/>
            <person name="Goldberg J."/>
            <person name="Griggs A."/>
            <person name="Gujja S."/>
            <person name="Heilman E."/>
            <person name="Heiman D."/>
            <person name="Hepburn T."/>
            <person name="Howarth C."/>
            <person name="Jen D."/>
            <person name="Larson L."/>
            <person name="Mehta T."/>
            <person name="Park D."/>
            <person name="Pearson M."/>
            <person name="Roberts A."/>
            <person name="Saif S."/>
            <person name="Shenoy N."/>
            <person name="Sisk P."/>
            <person name="Stolte C."/>
            <person name="Sykes S."/>
            <person name="Thomson T."/>
            <person name="Walk T."/>
            <person name="White J."/>
            <person name="Yandava C."/>
            <person name="Burger G."/>
            <person name="Gray M.W."/>
            <person name="Holland P.W.H."/>
            <person name="King N."/>
            <person name="Lang F.B.F."/>
            <person name="Roger A.J."/>
            <person name="Ruiz-Trillo I."/>
            <person name="Lander E."/>
            <person name="Nusbaum C."/>
        </authorList>
    </citation>
    <scope>NUCLEOTIDE SEQUENCE [LARGE SCALE GENOMIC DNA]</scope>
    <source>
        <strain evidence="6 7">ATCC 50062</strain>
    </source>
</reference>
<dbReference type="RefSeq" id="XP_013760565.1">
    <property type="nucleotide sequence ID" value="XM_013905111.1"/>
</dbReference>
<evidence type="ECO:0000259" key="4">
    <source>
        <dbReference type="SMART" id="SM00328"/>
    </source>
</evidence>
<protein>
    <recommendedName>
        <fullName evidence="8">Lipid-binding serum glycoprotein C-terminal domain-containing protein</fullName>
    </recommendedName>
</protein>
<dbReference type="Gene3D" id="3.15.20.10">
    <property type="entry name" value="Bactericidal permeability-increasing protein, domain 2"/>
    <property type="match status" value="1"/>
</dbReference>
<evidence type="ECO:0008006" key="8">
    <source>
        <dbReference type="Google" id="ProtNLM"/>
    </source>
</evidence>
<dbReference type="PANTHER" id="PTHR10504:SF131">
    <property type="entry name" value="BPI2 DOMAIN-CONTAINING PROTEIN"/>
    <property type="match status" value="1"/>
</dbReference>
<evidence type="ECO:0000259" key="5">
    <source>
        <dbReference type="SMART" id="SM00329"/>
    </source>
</evidence>
<proteinExistence type="inferred from homology"/>
<dbReference type="SUPFAM" id="SSF55394">
    <property type="entry name" value="Bactericidal permeability-increasing protein, BPI"/>
    <property type="match status" value="2"/>
</dbReference>
<organism evidence="6 7">
    <name type="scientific">Thecamonas trahens ATCC 50062</name>
    <dbReference type="NCBI Taxonomy" id="461836"/>
    <lineage>
        <taxon>Eukaryota</taxon>
        <taxon>Apusozoa</taxon>
        <taxon>Apusomonadida</taxon>
        <taxon>Apusomonadidae</taxon>
        <taxon>Thecamonas</taxon>
    </lineage>
</organism>
<dbReference type="STRING" id="461836.A0A0L0D239"/>
<dbReference type="EMBL" id="GL349442">
    <property type="protein sequence ID" value="KNC46271.1"/>
    <property type="molecule type" value="Genomic_DNA"/>
</dbReference>
<dbReference type="InterPro" id="IPR001124">
    <property type="entry name" value="Lipid-bd_serum_glycop_C"/>
</dbReference>
<dbReference type="InterPro" id="IPR032942">
    <property type="entry name" value="BPI/LBP/Plunc"/>
</dbReference>
<dbReference type="Pfam" id="PF01273">
    <property type="entry name" value="LBP_BPI_CETP"/>
    <property type="match status" value="1"/>
</dbReference>
<dbReference type="SMART" id="SM00329">
    <property type="entry name" value="BPI2"/>
    <property type="match status" value="1"/>
</dbReference>